<dbReference type="SUPFAM" id="SSF90123">
    <property type="entry name" value="ABC transporter transmembrane region"/>
    <property type="match status" value="1"/>
</dbReference>
<keyword evidence="5" id="KW-0677">Repeat</keyword>
<gene>
    <name evidence="14" type="ORF">AMTR_s00018p00193700</name>
</gene>
<keyword evidence="4 11" id="KW-0812">Transmembrane</keyword>
<keyword evidence="6" id="KW-0547">Nucleotide-binding</keyword>
<evidence type="ECO:0000313" key="14">
    <source>
        <dbReference type="EMBL" id="ERN08205.1"/>
    </source>
</evidence>
<dbReference type="Gene3D" id="1.20.1560.10">
    <property type="entry name" value="ABC transporter type 1, transmembrane domain"/>
    <property type="match status" value="2"/>
</dbReference>
<comment type="similarity">
    <text evidence="2">Belongs to the ABC transporter superfamily. ABCB family. Multidrug resistance exporter (TC 3.A.1.201) subfamily.</text>
</comment>
<keyword evidence="10" id="KW-0325">Glycoprotein</keyword>
<feature type="domain" description="ABC transmembrane type-1" evidence="13">
    <location>
        <begin position="1"/>
        <end position="150"/>
    </location>
</feature>
<evidence type="ECO:0000259" key="12">
    <source>
        <dbReference type="PROSITE" id="PS50893"/>
    </source>
</evidence>
<keyword evidence="9 11" id="KW-0472">Membrane</keyword>
<dbReference type="InterPro" id="IPR011527">
    <property type="entry name" value="ABC1_TM_dom"/>
</dbReference>
<dbReference type="GO" id="GO:0090374">
    <property type="term" value="P:oligopeptide export from mitochondrion"/>
    <property type="evidence" value="ECO:0000318"/>
    <property type="project" value="GO_Central"/>
</dbReference>
<evidence type="ECO:0000256" key="10">
    <source>
        <dbReference type="ARBA" id="ARBA00023180"/>
    </source>
</evidence>
<feature type="transmembrane region" description="Helical" evidence="11">
    <location>
        <begin position="130"/>
        <end position="155"/>
    </location>
</feature>
<dbReference type="PROSITE" id="PS50893">
    <property type="entry name" value="ABC_TRANSPORTER_2"/>
    <property type="match status" value="1"/>
</dbReference>
<evidence type="ECO:0000256" key="8">
    <source>
        <dbReference type="ARBA" id="ARBA00022989"/>
    </source>
</evidence>
<feature type="domain" description="ABC transporter" evidence="12">
    <location>
        <begin position="185"/>
        <end position="423"/>
    </location>
</feature>
<dbReference type="GO" id="GO:0005743">
    <property type="term" value="C:mitochondrial inner membrane"/>
    <property type="evidence" value="ECO:0000318"/>
    <property type="project" value="GO_Central"/>
</dbReference>
<accession>W1PM49</accession>
<dbReference type="InterPro" id="IPR003593">
    <property type="entry name" value="AAA+_ATPase"/>
</dbReference>
<keyword evidence="3" id="KW-0813">Transport</keyword>
<dbReference type="SUPFAM" id="SSF52540">
    <property type="entry name" value="P-loop containing nucleoside triphosphate hydrolases"/>
    <property type="match status" value="1"/>
</dbReference>
<evidence type="ECO:0000259" key="13">
    <source>
        <dbReference type="PROSITE" id="PS50929"/>
    </source>
</evidence>
<reference evidence="15" key="1">
    <citation type="journal article" date="2013" name="Science">
        <title>The Amborella genome and the evolution of flowering plants.</title>
        <authorList>
            <consortium name="Amborella Genome Project"/>
        </authorList>
    </citation>
    <scope>NUCLEOTIDE SEQUENCE [LARGE SCALE GENOMIC DNA]</scope>
</reference>
<dbReference type="Gene3D" id="3.40.50.300">
    <property type="entry name" value="P-loop containing nucleotide triphosphate hydrolases"/>
    <property type="match status" value="1"/>
</dbReference>
<dbReference type="AlphaFoldDB" id="W1PM49"/>
<dbReference type="Pfam" id="PF00005">
    <property type="entry name" value="ABC_tran"/>
    <property type="match status" value="1"/>
</dbReference>
<evidence type="ECO:0000256" key="9">
    <source>
        <dbReference type="ARBA" id="ARBA00023136"/>
    </source>
</evidence>
<evidence type="ECO:0000256" key="7">
    <source>
        <dbReference type="ARBA" id="ARBA00022840"/>
    </source>
</evidence>
<dbReference type="GO" id="GO:0005886">
    <property type="term" value="C:plasma membrane"/>
    <property type="evidence" value="ECO:0007669"/>
    <property type="project" value="UniProtKB-SubCell"/>
</dbReference>
<proteinExistence type="inferred from homology"/>
<dbReference type="InterPro" id="IPR017871">
    <property type="entry name" value="ABC_transporter-like_CS"/>
</dbReference>
<dbReference type="eggNOG" id="KOG0055">
    <property type="taxonomic scope" value="Eukaryota"/>
</dbReference>
<dbReference type="InterPro" id="IPR036640">
    <property type="entry name" value="ABC1_TM_sf"/>
</dbReference>
<dbReference type="GO" id="GO:0005524">
    <property type="term" value="F:ATP binding"/>
    <property type="evidence" value="ECO:0007669"/>
    <property type="project" value="UniProtKB-KW"/>
</dbReference>
<dbReference type="InterPro" id="IPR039421">
    <property type="entry name" value="Type_1_exporter"/>
</dbReference>
<protein>
    <recommendedName>
        <fullName evidence="16">ABC transporter domain-containing protein</fullName>
    </recommendedName>
</protein>
<keyword evidence="8 11" id="KW-1133">Transmembrane helix</keyword>
<dbReference type="PROSITE" id="PS00211">
    <property type="entry name" value="ABC_TRANSPORTER_1"/>
    <property type="match status" value="1"/>
</dbReference>
<dbReference type="OMA" id="YDVNYGK"/>
<dbReference type="SMART" id="SM00382">
    <property type="entry name" value="AAA"/>
    <property type="match status" value="1"/>
</dbReference>
<dbReference type="EMBL" id="KI393569">
    <property type="protein sequence ID" value="ERN08205.1"/>
    <property type="molecule type" value="Genomic_DNA"/>
</dbReference>
<organism evidence="14 15">
    <name type="scientific">Amborella trichopoda</name>
    <dbReference type="NCBI Taxonomy" id="13333"/>
    <lineage>
        <taxon>Eukaryota</taxon>
        <taxon>Viridiplantae</taxon>
        <taxon>Streptophyta</taxon>
        <taxon>Embryophyta</taxon>
        <taxon>Tracheophyta</taxon>
        <taxon>Spermatophyta</taxon>
        <taxon>Magnoliopsida</taxon>
        <taxon>Amborellales</taxon>
        <taxon>Amborellaceae</taxon>
        <taxon>Amborella</taxon>
    </lineage>
</organism>
<keyword evidence="15" id="KW-1185">Reference proteome</keyword>
<evidence type="ECO:0000256" key="2">
    <source>
        <dbReference type="ARBA" id="ARBA00007577"/>
    </source>
</evidence>
<comment type="subcellular location">
    <subcellularLocation>
        <location evidence="1">Cell membrane</location>
        <topology evidence="1">Multi-pass membrane protein</topology>
    </subcellularLocation>
</comment>
<dbReference type="Pfam" id="PF00664">
    <property type="entry name" value="ABC_membrane"/>
    <property type="match status" value="1"/>
</dbReference>
<evidence type="ECO:0000256" key="11">
    <source>
        <dbReference type="SAM" id="Phobius"/>
    </source>
</evidence>
<dbReference type="CDD" id="cd03249">
    <property type="entry name" value="ABC_MTABC3_MDL1_MDL2"/>
    <property type="match status" value="1"/>
</dbReference>
<evidence type="ECO:0000256" key="4">
    <source>
        <dbReference type="ARBA" id="ARBA00022692"/>
    </source>
</evidence>
<evidence type="ECO:0000256" key="1">
    <source>
        <dbReference type="ARBA" id="ARBA00004651"/>
    </source>
</evidence>
<evidence type="ECO:0000256" key="3">
    <source>
        <dbReference type="ARBA" id="ARBA00022448"/>
    </source>
</evidence>
<evidence type="ECO:0000256" key="5">
    <source>
        <dbReference type="ARBA" id="ARBA00022737"/>
    </source>
</evidence>
<name>W1PM49_AMBTC</name>
<dbReference type="Gramene" id="ERN08205">
    <property type="protein sequence ID" value="ERN08205"/>
    <property type="gene ID" value="AMTR_s00018p00193700"/>
</dbReference>
<dbReference type="PANTHER" id="PTHR43394:SF1">
    <property type="entry name" value="ATP-BINDING CASSETTE SUB-FAMILY B MEMBER 10, MITOCHONDRIAL"/>
    <property type="match status" value="1"/>
</dbReference>
<dbReference type="InterPro" id="IPR027417">
    <property type="entry name" value="P-loop_NTPase"/>
</dbReference>
<sequence>MVVNWRMGLVAWAVMPCHFIGGLVQARSAQGFALDSSLSHSKLSKIMAESASNIRTVASFVCEDRLIAQANSSLMDPLMRSRIESLKYGFIQGFSLCLWNIAHAVALWYTTVLVERKQASFENGIRSYQIFSLTVPSITELWTLLPTVFASLRILRPALRVLDRQSHIDPQRNGGLRRDRICGAVCFQDVQFSYPLRPDSLILQGLSFSIGEGMQMALVGPSGSGKSSVLGLVLRFYDPQKGRILIDGRDIRDYELRWLRTHIGLVQQEPLLFSTSIVDNIRYGNENASESEILEASKQANAHGFVSSLPDGYDTMVGEKGCQLSGGQKQRIAIARALLKRPSIMMLDEATSALDAESEAMVMRAIAQSGEGCGCTQIRVAHRLSTVMDSDTIVVMDKGKVVEMGHHSELVTSEGGVYSRFFKLQNLSGKSNTTLD</sequence>
<dbReference type="PROSITE" id="PS50929">
    <property type="entry name" value="ABC_TM1F"/>
    <property type="match status" value="1"/>
</dbReference>
<dbReference type="GO" id="GO:0015421">
    <property type="term" value="F:ABC-type oligopeptide transporter activity"/>
    <property type="evidence" value="ECO:0000318"/>
    <property type="project" value="GO_Central"/>
</dbReference>
<evidence type="ECO:0000313" key="15">
    <source>
        <dbReference type="Proteomes" id="UP000017836"/>
    </source>
</evidence>
<dbReference type="HOGENOM" id="CLU_000604_84_3_1"/>
<evidence type="ECO:0000256" key="6">
    <source>
        <dbReference type="ARBA" id="ARBA00022741"/>
    </source>
</evidence>
<dbReference type="FunFam" id="3.40.50.300:FF:000066">
    <property type="entry name" value="ABC transporter B family member 1"/>
    <property type="match status" value="1"/>
</dbReference>
<feature type="transmembrane region" description="Helical" evidence="11">
    <location>
        <begin position="88"/>
        <end position="110"/>
    </location>
</feature>
<dbReference type="InterPro" id="IPR003439">
    <property type="entry name" value="ABC_transporter-like_ATP-bd"/>
</dbReference>
<dbReference type="GO" id="GO:0016887">
    <property type="term" value="F:ATP hydrolysis activity"/>
    <property type="evidence" value="ECO:0007669"/>
    <property type="project" value="InterPro"/>
</dbReference>
<keyword evidence="7" id="KW-0067">ATP-binding</keyword>
<evidence type="ECO:0008006" key="16">
    <source>
        <dbReference type="Google" id="ProtNLM"/>
    </source>
</evidence>
<dbReference type="PANTHER" id="PTHR43394">
    <property type="entry name" value="ATP-DEPENDENT PERMEASE MDL1, MITOCHONDRIAL"/>
    <property type="match status" value="1"/>
</dbReference>
<dbReference type="Proteomes" id="UP000017836">
    <property type="component" value="Unassembled WGS sequence"/>
</dbReference>